<keyword evidence="2" id="KW-1185">Reference proteome</keyword>
<evidence type="ECO:0000313" key="1">
    <source>
        <dbReference type="EMBL" id="KAE8236984.1"/>
    </source>
</evidence>
<reference evidence="1" key="2">
    <citation type="journal article" date="2019" name="IMA Fungus">
        <title>Genome sequencing and comparison of five Tilletia species to identify candidate genes for the detection of regulated species infecting wheat.</title>
        <authorList>
            <person name="Nguyen H.D.T."/>
            <person name="Sultana T."/>
            <person name="Kesanakurti P."/>
            <person name="Hambleton S."/>
        </authorList>
    </citation>
    <scope>NUCLEOTIDE SEQUENCE</scope>
    <source>
        <strain evidence="1">DAOMC 236426</strain>
    </source>
</reference>
<dbReference type="Proteomes" id="UP000077684">
    <property type="component" value="Unassembled WGS sequence"/>
</dbReference>
<protein>
    <submittedName>
        <fullName evidence="1">Uncharacterized protein</fullName>
    </submittedName>
</protein>
<comment type="caution">
    <text evidence="1">The sequence shown here is derived from an EMBL/GenBank/DDBJ whole genome shotgun (WGS) entry which is preliminary data.</text>
</comment>
<sequence>CTPDRIVLASIIMPPPQTLRSKQPSDSRLFQAGLQGGGDDVARALSIEDLCQLWPSIFQGTFSR</sequence>
<name>A0A8X7MIR2_9BASI</name>
<accession>A0A8X7MIR2</accession>
<gene>
    <name evidence="1" type="ORF">A4X06_0g9372</name>
</gene>
<dbReference type="AlphaFoldDB" id="A0A8X7MIR2"/>
<reference evidence="1" key="1">
    <citation type="submission" date="2016-04" db="EMBL/GenBank/DDBJ databases">
        <authorList>
            <person name="Nguyen H.D."/>
            <person name="Samba Siva P."/>
            <person name="Cullis J."/>
            <person name="Levesque C.A."/>
            <person name="Hambleton S."/>
        </authorList>
    </citation>
    <scope>NUCLEOTIDE SEQUENCE</scope>
    <source>
        <strain evidence="1">DAOMC 236426</strain>
    </source>
</reference>
<dbReference type="EMBL" id="LWDE02002708">
    <property type="protein sequence ID" value="KAE8236984.1"/>
    <property type="molecule type" value="Genomic_DNA"/>
</dbReference>
<organism evidence="1 2">
    <name type="scientific">Tilletia controversa</name>
    <name type="common">dwarf bunt fungus</name>
    <dbReference type="NCBI Taxonomy" id="13291"/>
    <lineage>
        <taxon>Eukaryota</taxon>
        <taxon>Fungi</taxon>
        <taxon>Dikarya</taxon>
        <taxon>Basidiomycota</taxon>
        <taxon>Ustilaginomycotina</taxon>
        <taxon>Exobasidiomycetes</taxon>
        <taxon>Tilletiales</taxon>
        <taxon>Tilletiaceae</taxon>
        <taxon>Tilletia</taxon>
    </lineage>
</organism>
<proteinExistence type="predicted"/>
<evidence type="ECO:0000313" key="2">
    <source>
        <dbReference type="Proteomes" id="UP000077684"/>
    </source>
</evidence>
<feature type="non-terminal residue" evidence="1">
    <location>
        <position position="1"/>
    </location>
</feature>